<dbReference type="AlphaFoldDB" id="A0A557QXQ2"/>
<dbReference type="SUPFAM" id="SSF89807">
    <property type="entry name" value="Dodecin-like"/>
    <property type="match status" value="1"/>
</dbReference>
<sequence length="72" mass="8078">MSVARVTEVIAESKKRFDDVMQSGIERANTTQKNVAGARIRDQKRVIGTSKVKACRAPMKVTLCWSTERPLE</sequence>
<proteinExistence type="predicted"/>
<dbReference type="Gene3D" id="3.30.1660.10">
    <property type="entry name" value="Flavin-binding protein dodecin"/>
    <property type="match status" value="1"/>
</dbReference>
<evidence type="ECO:0000313" key="2">
    <source>
        <dbReference type="Proteomes" id="UP000319502"/>
    </source>
</evidence>
<evidence type="ECO:0000313" key="1">
    <source>
        <dbReference type="EMBL" id="TVO57698.1"/>
    </source>
</evidence>
<gene>
    <name evidence="1" type="ORF">FHP91_08500</name>
</gene>
<dbReference type="InterPro" id="IPR036694">
    <property type="entry name" value="Dodecin-like_sf"/>
</dbReference>
<accession>A0A557QXQ2</accession>
<dbReference type="InterPro" id="IPR025543">
    <property type="entry name" value="Dodecin-like"/>
</dbReference>
<dbReference type="Pfam" id="PF07311">
    <property type="entry name" value="Dodecin"/>
    <property type="match status" value="1"/>
</dbReference>
<reference evidence="1 2" key="1">
    <citation type="submission" date="2019-07" db="EMBL/GenBank/DDBJ databases">
        <title>The pathways for chlorine oxyanion respiration interact through the shared metabolite chlorate.</title>
        <authorList>
            <person name="Barnum T.P."/>
            <person name="Cheng Y."/>
            <person name="Hill K.A."/>
            <person name="Lucas L.N."/>
            <person name="Carlson H.K."/>
            <person name="Coates J.D."/>
        </authorList>
    </citation>
    <scope>NUCLEOTIDE SEQUENCE [LARGE SCALE GENOMIC DNA]</scope>
    <source>
        <strain evidence="1 2">SFB-3</strain>
    </source>
</reference>
<protein>
    <submittedName>
        <fullName evidence="1">Dodecin domain-containing protein</fullName>
    </submittedName>
</protein>
<name>A0A557QXQ2_9RHOO</name>
<dbReference type="RefSeq" id="WP_144309156.1">
    <property type="nucleotide sequence ID" value="NZ_VMNK01000006.1"/>
</dbReference>
<dbReference type="EMBL" id="VMNK01000006">
    <property type="protein sequence ID" value="TVO57698.1"/>
    <property type="molecule type" value="Genomic_DNA"/>
</dbReference>
<keyword evidence="2" id="KW-1185">Reference proteome</keyword>
<dbReference type="InterPro" id="IPR009923">
    <property type="entry name" value="Dodecin"/>
</dbReference>
<comment type="caution">
    <text evidence="1">The sequence shown here is derived from an EMBL/GenBank/DDBJ whole genome shotgun (WGS) entry which is preliminary data.</text>
</comment>
<dbReference type="Proteomes" id="UP000319502">
    <property type="component" value="Unassembled WGS sequence"/>
</dbReference>
<organism evidence="1 2">
    <name type="scientific">Denitromonas halophila</name>
    <dbReference type="NCBI Taxonomy" id="1629404"/>
    <lineage>
        <taxon>Bacteria</taxon>
        <taxon>Pseudomonadati</taxon>
        <taxon>Pseudomonadota</taxon>
        <taxon>Betaproteobacteria</taxon>
        <taxon>Rhodocyclales</taxon>
        <taxon>Zoogloeaceae</taxon>
        <taxon>Denitromonas</taxon>
    </lineage>
</organism>
<dbReference type="OrthoDB" id="9805889at2"/>